<accession>A0A2T1HYK5</accession>
<dbReference type="InterPro" id="IPR023772">
    <property type="entry name" value="DNA-bd_HTH_TetR-type_CS"/>
</dbReference>
<evidence type="ECO:0000256" key="2">
    <source>
        <dbReference type="ARBA" id="ARBA00023125"/>
    </source>
</evidence>
<feature type="compositionally biased region" description="Basic and acidic residues" evidence="5">
    <location>
        <begin position="20"/>
        <end position="36"/>
    </location>
</feature>
<dbReference type="Pfam" id="PF00440">
    <property type="entry name" value="TetR_N"/>
    <property type="match status" value="1"/>
</dbReference>
<feature type="DNA-binding region" description="H-T-H motif" evidence="4">
    <location>
        <begin position="56"/>
        <end position="75"/>
    </location>
</feature>
<dbReference type="SUPFAM" id="SSF48498">
    <property type="entry name" value="Tetracyclin repressor-like, C-terminal domain"/>
    <property type="match status" value="1"/>
</dbReference>
<dbReference type="Gene3D" id="1.10.357.10">
    <property type="entry name" value="Tetracycline Repressor, domain 2"/>
    <property type="match status" value="1"/>
</dbReference>
<dbReference type="InterPro" id="IPR001647">
    <property type="entry name" value="HTH_TetR"/>
</dbReference>
<dbReference type="PROSITE" id="PS50977">
    <property type="entry name" value="HTH_TETR_2"/>
    <property type="match status" value="1"/>
</dbReference>
<gene>
    <name evidence="7" type="ORF">SLNSH_02990</name>
</gene>
<name>A0A2T1HYK5_9HYPH</name>
<proteinExistence type="predicted"/>
<comment type="caution">
    <text evidence="7">The sequence shown here is derived from an EMBL/GenBank/DDBJ whole genome shotgun (WGS) entry which is preliminary data.</text>
</comment>
<dbReference type="SUPFAM" id="SSF46689">
    <property type="entry name" value="Homeodomain-like"/>
    <property type="match status" value="1"/>
</dbReference>
<reference evidence="8" key="1">
    <citation type="submission" date="2018-03" db="EMBL/GenBank/DDBJ databases">
        <authorList>
            <person name="Sun L."/>
            <person name="Liu H."/>
            <person name="Chen W."/>
            <person name="Huang K."/>
            <person name="Liu W."/>
            <person name="Gao X."/>
        </authorList>
    </citation>
    <scope>NUCLEOTIDE SEQUENCE [LARGE SCALE GENOMIC DNA]</scope>
    <source>
        <strain evidence="8">SH9</strain>
    </source>
</reference>
<evidence type="ECO:0000256" key="5">
    <source>
        <dbReference type="SAM" id="MobiDB-lite"/>
    </source>
</evidence>
<evidence type="ECO:0000256" key="1">
    <source>
        <dbReference type="ARBA" id="ARBA00023015"/>
    </source>
</evidence>
<dbReference type="AlphaFoldDB" id="A0A2T1HYK5"/>
<evidence type="ECO:0000256" key="3">
    <source>
        <dbReference type="ARBA" id="ARBA00023163"/>
    </source>
</evidence>
<dbReference type="GO" id="GO:0003700">
    <property type="term" value="F:DNA-binding transcription factor activity"/>
    <property type="evidence" value="ECO:0007669"/>
    <property type="project" value="TreeGrafter"/>
</dbReference>
<evidence type="ECO:0000313" key="7">
    <source>
        <dbReference type="EMBL" id="PSC06776.1"/>
    </source>
</evidence>
<organism evidence="7 8">
    <name type="scientific">Alsobacter soli</name>
    <dbReference type="NCBI Taxonomy" id="2109933"/>
    <lineage>
        <taxon>Bacteria</taxon>
        <taxon>Pseudomonadati</taxon>
        <taxon>Pseudomonadota</taxon>
        <taxon>Alphaproteobacteria</taxon>
        <taxon>Hyphomicrobiales</taxon>
        <taxon>Alsobacteraceae</taxon>
        <taxon>Alsobacter</taxon>
    </lineage>
</organism>
<evidence type="ECO:0000256" key="4">
    <source>
        <dbReference type="PROSITE-ProRule" id="PRU00335"/>
    </source>
</evidence>
<dbReference type="PROSITE" id="PS01081">
    <property type="entry name" value="HTH_TETR_1"/>
    <property type="match status" value="1"/>
</dbReference>
<keyword evidence="3" id="KW-0804">Transcription</keyword>
<dbReference type="InterPro" id="IPR050109">
    <property type="entry name" value="HTH-type_TetR-like_transc_reg"/>
</dbReference>
<dbReference type="EMBL" id="PVZS01000002">
    <property type="protein sequence ID" value="PSC06776.1"/>
    <property type="molecule type" value="Genomic_DNA"/>
</dbReference>
<feature type="region of interest" description="Disordered" evidence="5">
    <location>
        <begin position="1"/>
        <end position="36"/>
    </location>
</feature>
<feature type="domain" description="HTH tetR-type" evidence="6">
    <location>
        <begin position="33"/>
        <end position="93"/>
    </location>
</feature>
<evidence type="ECO:0000313" key="8">
    <source>
        <dbReference type="Proteomes" id="UP000239772"/>
    </source>
</evidence>
<dbReference type="OrthoDB" id="9816431at2"/>
<dbReference type="GO" id="GO:0000976">
    <property type="term" value="F:transcription cis-regulatory region binding"/>
    <property type="evidence" value="ECO:0007669"/>
    <property type="project" value="TreeGrafter"/>
</dbReference>
<dbReference type="PANTHER" id="PTHR30055">
    <property type="entry name" value="HTH-TYPE TRANSCRIPTIONAL REGULATOR RUTR"/>
    <property type="match status" value="1"/>
</dbReference>
<dbReference type="PRINTS" id="PR00455">
    <property type="entry name" value="HTHTETR"/>
</dbReference>
<keyword evidence="8" id="KW-1185">Reference proteome</keyword>
<dbReference type="RefSeq" id="WP_106335154.1">
    <property type="nucleotide sequence ID" value="NZ_PVZS01000002.1"/>
</dbReference>
<dbReference type="InterPro" id="IPR039536">
    <property type="entry name" value="TetR_C_Proteobacteria"/>
</dbReference>
<keyword evidence="2 4" id="KW-0238">DNA-binding</keyword>
<dbReference type="FunFam" id="1.10.10.60:FF:000141">
    <property type="entry name" value="TetR family transcriptional regulator"/>
    <property type="match status" value="1"/>
</dbReference>
<dbReference type="Gene3D" id="1.10.10.60">
    <property type="entry name" value="Homeodomain-like"/>
    <property type="match status" value="1"/>
</dbReference>
<dbReference type="InterPro" id="IPR036271">
    <property type="entry name" value="Tet_transcr_reg_TetR-rel_C_sf"/>
</dbReference>
<evidence type="ECO:0000259" key="6">
    <source>
        <dbReference type="PROSITE" id="PS50977"/>
    </source>
</evidence>
<sequence length="229" mass="25254">MSRGPAQEAASTLPSNDGGEIGREQPRQEGSDPAKRRQIVDGARALFLERGFDSASMGEIAKRAGVSKGTLYVYFENKEQLFCAIMEEERRMHLDRLIALDPEADLRETLIAFGKALVTFILKTKTVAAMRAAIAIAERMPEVGRAFYGRGPATMIQTMAGFLDRMVERGALSIDDTRLAANQLLDLYQTGLVRPALFGLEPPPEEFDARVERVVTAAVDLFLKAHTPR</sequence>
<dbReference type="Pfam" id="PF14246">
    <property type="entry name" value="TetR_C_7"/>
    <property type="match status" value="1"/>
</dbReference>
<keyword evidence="1" id="KW-0805">Transcription regulation</keyword>
<dbReference type="InterPro" id="IPR009057">
    <property type="entry name" value="Homeodomain-like_sf"/>
</dbReference>
<dbReference type="Proteomes" id="UP000239772">
    <property type="component" value="Unassembled WGS sequence"/>
</dbReference>
<dbReference type="PANTHER" id="PTHR30055:SF146">
    <property type="entry name" value="HTH-TYPE TRANSCRIPTIONAL DUAL REGULATOR CECR"/>
    <property type="match status" value="1"/>
</dbReference>
<protein>
    <submittedName>
        <fullName evidence="7">TetR/AcrR family transcriptional regulator</fullName>
    </submittedName>
</protein>